<name>A0A7W6K9R6_9SPHI</name>
<keyword evidence="1" id="KW-1133">Transmembrane helix</keyword>
<dbReference type="RefSeq" id="WP_183762446.1">
    <property type="nucleotide sequence ID" value="NZ_BMHZ01000001.1"/>
</dbReference>
<evidence type="ECO:0000256" key="1">
    <source>
        <dbReference type="SAM" id="Phobius"/>
    </source>
</evidence>
<keyword evidence="1" id="KW-0812">Transmembrane</keyword>
<dbReference type="PROSITE" id="PS51257">
    <property type="entry name" value="PROKAR_LIPOPROTEIN"/>
    <property type="match status" value="1"/>
</dbReference>
<evidence type="ECO:0000313" key="4">
    <source>
        <dbReference type="EMBL" id="MBB4107818.1"/>
    </source>
</evidence>
<feature type="transmembrane region" description="Helical" evidence="1">
    <location>
        <begin position="117"/>
        <end position="133"/>
    </location>
</feature>
<dbReference type="Proteomes" id="UP000642938">
    <property type="component" value="Unassembled WGS sequence"/>
</dbReference>
<reference evidence="3" key="4">
    <citation type="submission" date="2024-05" db="EMBL/GenBank/DDBJ databases">
        <authorList>
            <person name="Sun Q."/>
            <person name="Zhou Y."/>
        </authorList>
    </citation>
    <scope>NUCLEOTIDE SEQUENCE</scope>
    <source>
        <strain evidence="3">CGMCC 1.15287</strain>
    </source>
</reference>
<reference evidence="3" key="1">
    <citation type="journal article" date="2014" name="Int. J. Syst. Evol. Microbiol.">
        <title>Complete genome of a new Firmicutes species belonging to the dominant human colonic microbiota ('Ruminococcus bicirculans') reveals two chromosomes and a selective capacity to utilize plant glucans.</title>
        <authorList>
            <consortium name="NISC Comparative Sequencing Program"/>
            <person name="Wegmann U."/>
            <person name="Louis P."/>
            <person name="Goesmann A."/>
            <person name="Henrissat B."/>
            <person name="Duncan S.H."/>
            <person name="Flint H.J."/>
        </authorList>
    </citation>
    <scope>NUCLEOTIDE SEQUENCE</scope>
    <source>
        <strain evidence="3">CGMCC 1.15287</strain>
    </source>
</reference>
<evidence type="ECO:0000313" key="3">
    <source>
        <dbReference type="EMBL" id="GGG96833.1"/>
    </source>
</evidence>
<keyword evidence="2" id="KW-0732">Signal</keyword>
<reference evidence="6" key="2">
    <citation type="journal article" date="2019" name="Int. J. Syst. Evol. Microbiol.">
        <title>The Global Catalogue of Microorganisms (GCM) 10K type strain sequencing project: providing services to taxonomists for standard genome sequencing and annotation.</title>
        <authorList>
            <consortium name="The Broad Institute Genomics Platform"/>
            <consortium name="The Broad Institute Genome Sequencing Center for Infectious Disease"/>
            <person name="Wu L."/>
            <person name="Ma J."/>
        </authorList>
    </citation>
    <scope>NUCLEOTIDE SEQUENCE [LARGE SCALE GENOMIC DNA]</scope>
    <source>
        <strain evidence="6">CGMCC 1.15287</strain>
    </source>
</reference>
<proteinExistence type="predicted"/>
<reference evidence="4 5" key="3">
    <citation type="submission" date="2020-08" db="EMBL/GenBank/DDBJ databases">
        <title>Genomic Encyclopedia of Type Strains, Phase IV (KMG-IV): sequencing the most valuable type-strain genomes for metagenomic binning, comparative biology and taxonomic classification.</title>
        <authorList>
            <person name="Goeker M."/>
        </authorList>
    </citation>
    <scope>NUCLEOTIDE SEQUENCE [LARGE SCALE GENOMIC DNA]</scope>
    <source>
        <strain evidence="4 5">DSM 100774</strain>
    </source>
</reference>
<keyword evidence="6" id="KW-1185">Reference proteome</keyword>
<feature type="chain" id="PRO_5031003565" evidence="2">
    <location>
        <begin position="20"/>
        <end position="139"/>
    </location>
</feature>
<keyword evidence="1" id="KW-0472">Membrane</keyword>
<evidence type="ECO:0000313" key="5">
    <source>
        <dbReference type="Proteomes" id="UP000532273"/>
    </source>
</evidence>
<dbReference type="EMBL" id="JACIEF010000002">
    <property type="protein sequence ID" value="MBB4107818.1"/>
    <property type="molecule type" value="Genomic_DNA"/>
</dbReference>
<comment type="caution">
    <text evidence="4">The sequence shown here is derived from an EMBL/GenBank/DDBJ whole genome shotgun (WGS) entry which is preliminary data.</text>
</comment>
<organism evidence="4 5">
    <name type="scientific">Pedobacter zeae</name>
    <dbReference type="NCBI Taxonomy" id="1737356"/>
    <lineage>
        <taxon>Bacteria</taxon>
        <taxon>Pseudomonadati</taxon>
        <taxon>Bacteroidota</taxon>
        <taxon>Sphingobacteriia</taxon>
        <taxon>Sphingobacteriales</taxon>
        <taxon>Sphingobacteriaceae</taxon>
        <taxon>Pedobacter</taxon>
    </lineage>
</organism>
<protein>
    <submittedName>
        <fullName evidence="4">Uncharacterized protein</fullName>
    </submittedName>
</protein>
<accession>A0A7W6K9R6</accession>
<feature type="signal peptide" evidence="2">
    <location>
        <begin position="1"/>
        <end position="19"/>
    </location>
</feature>
<dbReference type="EMBL" id="BMHZ01000001">
    <property type="protein sequence ID" value="GGG96833.1"/>
    <property type="molecule type" value="Genomic_DNA"/>
</dbReference>
<dbReference type="Proteomes" id="UP000532273">
    <property type="component" value="Unassembled WGS sequence"/>
</dbReference>
<gene>
    <name evidence="3" type="ORF">GCM10007422_08390</name>
    <name evidence="4" type="ORF">GGQ60_001799</name>
</gene>
<dbReference type="AlphaFoldDB" id="A0A7W6K9R6"/>
<evidence type="ECO:0000256" key="2">
    <source>
        <dbReference type="SAM" id="SignalP"/>
    </source>
</evidence>
<evidence type="ECO:0000313" key="6">
    <source>
        <dbReference type="Proteomes" id="UP000642938"/>
    </source>
</evidence>
<sequence>MKNFCLFVLIFLIPTFSYPQGSATGCLITDAGANYNKVYTSKNLNLLTGGHALYNNTTSTSLSTDYCSWQTVSVTGNTCGVCSLLGLCALGVCACVGTVSYGFEGEFNMVQCNLDDHTWFFGAAIGLFGILIIRKRTKL</sequence>